<evidence type="ECO:0000256" key="7">
    <source>
        <dbReference type="RuleBase" id="RU003346"/>
    </source>
</evidence>
<feature type="transmembrane region" description="Helical" evidence="8">
    <location>
        <begin position="139"/>
        <end position="162"/>
    </location>
</feature>
<dbReference type="InterPro" id="IPR005828">
    <property type="entry name" value="MFS_sugar_transport-like"/>
</dbReference>
<dbReference type="PROSITE" id="PS50850">
    <property type="entry name" value="MFS"/>
    <property type="match status" value="1"/>
</dbReference>
<dbReference type="SUPFAM" id="SSF103473">
    <property type="entry name" value="MFS general substrate transporter"/>
    <property type="match status" value="1"/>
</dbReference>
<feature type="transmembrane region" description="Helical" evidence="8">
    <location>
        <begin position="253"/>
        <end position="274"/>
    </location>
</feature>
<dbReference type="PRINTS" id="PR00171">
    <property type="entry name" value="SUGRTRNSPORT"/>
</dbReference>
<keyword evidence="11" id="KW-1185">Reference proteome</keyword>
<keyword evidence="3 7" id="KW-0813">Transport</keyword>
<feature type="domain" description="Major facilitator superfamily (MFS) profile" evidence="9">
    <location>
        <begin position="15"/>
        <end position="447"/>
    </location>
</feature>
<evidence type="ECO:0000313" key="11">
    <source>
        <dbReference type="Proteomes" id="UP001554567"/>
    </source>
</evidence>
<dbReference type="Proteomes" id="UP001554567">
    <property type="component" value="Unassembled WGS sequence"/>
</dbReference>
<evidence type="ECO:0000313" key="10">
    <source>
        <dbReference type="EMBL" id="MEW5289820.1"/>
    </source>
</evidence>
<dbReference type="InterPro" id="IPR050814">
    <property type="entry name" value="Myo-inositol_Transporter"/>
</dbReference>
<dbReference type="EMBL" id="JBFKZN010000005">
    <property type="protein sequence ID" value="MEW5289820.1"/>
    <property type="molecule type" value="Genomic_DNA"/>
</dbReference>
<sequence length="478" mass="51995">MSYEKKFNAGFVYLICCCASLGGLMFGYSTAVISGAVSPVKTHFALSPAEVGWAVSSIIAGAIAGALMAGSIAEKTGRRTSLLISSLVFIATALLCSLASSYETFWAGRVLCGLAVGVAGTVAPMYMSEVAPTAIRARCSGLFNLAMVVGVLSVFIVNYVVVRGMDDIWIQERGWRWMMGSQLVPSVIMMLLCLLMPESPQWNLRHQRSEQAIRLYARIYPEFNSMEAQQLFAARQTRNSAARSRGGLADTPVLKYILAVGVLIAILQQCTGINVMNYYAPIVLAQGNAGKETVLFQTIFIAVANGIGGFIGMNLFDRFGRLPVMKAGTLGATLGLLIASWGLYSHDSGYLTVFGILLFMITFAMGWGAGAWVLISEIFPEKIRNSGMSLSVGLMWMTNFVITLLFPVVNDQPWLQRTFNGAFSMWIFVGFNVICYLFLARFVPETKGVPLEEIESVVAEKMARRGAHTVASGIIRQK</sequence>
<feature type="transmembrane region" description="Helical" evidence="8">
    <location>
        <begin position="387"/>
        <end position="409"/>
    </location>
</feature>
<evidence type="ECO:0000256" key="3">
    <source>
        <dbReference type="ARBA" id="ARBA00022448"/>
    </source>
</evidence>
<feature type="transmembrane region" description="Helical" evidence="8">
    <location>
        <begin position="174"/>
        <end position="195"/>
    </location>
</feature>
<feature type="transmembrane region" description="Helical" evidence="8">
    <location>
        <begin position="294"/>
        <end position="315"/>
    </location>
</feature>
<dbReference type="InterPro" id="IPR020846">
    <property type="entry name" value="MFS_dom"/>
</dbReference>
<protein>
    <submittedName>
        <fullName evidence="10">Sugar porter family MFS transporter</fullName>
    </submittedName>
</protein>
<feature type="transmembrane region" description="Helical" evidence="8">
    <location>
        <begin position="327"/>
        <end position="344"/>
    </location>
</feature>
<evidence type="ECO:0000256" key="2">
    <source>
        <dbReference type="ARBA" id="ARBA00010992"/>
    </source>
</evidence>
<comment type="similarity">
    <text evidence="2 7">Belongs to the major facilitator superfamily. Sugar transporter (TC 2.A.1.1) family.</text>
</comment>
<dbReference type="InterPro" id="IPR005829">
    <property type="entry name" value="Sugar_transporter_CS"/>
</dbReference>
<dbReference type="RefSeq" id="WP_367167555.1">
    <property type="nucleotide sequence ID" value="NZ_JBFKZN010000005.1"/>
</dbReference>
<feature type="transmembrane region" description="Helical" evidence="8">
    <location>
        <begin position="82"/>
        <end position="100"/>
    </location>
</feature>
<keyword evidence="6 8" id="KW-0472">Membrane</keyword>
<dbReference type="InterPro" id="IPR036259">
    <property type="entry name" value="MFS_trans_sf"/>
</dbReference>
<name>A0ABV3N1X3_9GAMM</name>
<dbReference type="Gene3D" id="1.20.1250.20">
    <property type="entry name" value="MFS general substrate transporter like domains"/>
    <property type="match status" value="2"/>
</dbReference>
<dbReference type="PROSITE" id="PS00217">
    <property type="entry name" value="SUGAR_TRANSPORT_2"/>
    <property type="match status" value="1"/>
</dbReference>
<feature type="transmembrane region" description="Helical" evidence="8">
    <location>
        <begin position="106"/>
        <end position="127"/>
    </location>
</feature>
<comment type="caution">
    <text evidence="10">The sequence shown here is derived from an EMBL/GenBank/DDBJ whole genome shotgun (WGS) entry which is preliminary data.</text>
</comment>
<evidence type="ECO:0000256" key="5">
    <source>
        <dbReference type="ARBA" id="ARBA00022989"/>
    </source>
</evidence>
<evidence type="ECO:0000256" key="8">
    <source>
        <dbReference type="SAM" id="Phobius"/>
    </source>
</evidence>
<feature type="transmembrane region" description="Helical" evidence="8">
    <location>
        <begin position="421"/>
        <end position="439"/>
    </location>
</feature>
<reference evidence="10 11" key="1">
    <citation type="submission" date="2024-07" db="EMBL/GenBank/DDBJ databases">
        <authorList>
            <person name="Dulla G.F.J."/>
            <person name="Delorm J.G."/>
        </authorList>
    </citation>
    <scope>NUCLEOTIDE SEQUENCE [LARGE SCALE GENOMIC DNA]</scope>
    <source>
        <strain evidence="10 11">JGD 233</strain>
    </source>
</reference>
<dbReference type="PANTHER" id="PTHR48020">
    <property type="entry name" value="PROTON MYO-INOSITOL COTRANSPORTER"/>
    <property type="match status" value="1"/>
</dbReference>
<keyword evidence="4 8" id="KW-0812">Transmembrane</keyword>
<evidence type="ECO:0000256" key="1">
    <source>
        <dbReference type="ARBA" id="ARBA00004127"/>
    </source>
</evidence>
<keyword evidence="5 8" id="KW-1133">Transmembrane helix</keyword>
<dbReference type="Pfam" id="PF00083">
    <property type="entry name" value="Sugar_tr"/>
    <property type="match status" value="1"/>
</dbReference>
<dbReference type="PANTHER" id="PTHR48020:SF12">
    <property type="entry name" value="PROTON MYO-INOSITOL COTRANSPORTER"/>
    <property type="match status" value="1"/>
</dbReference>
<accession>A0ABV3N1X3</accession>
<organism evidence="10 11">
    <name type="scientific">Erwinia papayae</name>
    <dbReference type="NCBI Taxonomy" id="206499"/>
    <lineage>
        <taxon>Bacteria</taxon>
        <taxon>Pseudomonadati</taxon>
        <taxon>Pseudomonadota</taxon>
        <taxon>Gammaproteobacteria</taxon>
        <taxon>Enterobacterales</taxon>
        <taxon>Erwiniaceae</taxon>
        <taxon>Erwinia</taxon>
    </lineage>
</organism>
<evidence type="ECO:0000259" key="9">
    <source>
        <dbReference type="PROSITE" id="PS50850"/>
    </source>
</evidence>
<feature type="transmembrane region" description="Helical" evidence="8">
    <location>
        <begin position="12"/>
        <end position="31"/>
    </location>
</feature>
<dbReference type="NCBIfam" id="TIGR00879">
    <property type="entry name" value="SP"/>
    <property type="match status" value="1"/>
</dbReference>
<dbReference type="InterPro" id="IPR003663">
    <property type="entry name" value="Sugar/inositol_transpt"/>
</dbReference>
<comment type="subcellular location">
    <subcellularLocation>
        <location evidence="1">Endomembrane system</location>
        <topology evidence="1">Multi-pass membrane protein</topology>
    </subcellularLocation>
</comment>
<feature type="transmembrane region" description="Helical" evidence="8">
    <location>
        <begin position="51"/>
        <end position="70"/>
    </location>
</feature>
<feature type="transmembrane region" description="Helical" evidence="8">
    <location>
        <begin position="350"/>
        <end position="375"/>
    </location>
</feature>
<evidence type="ECO:0000256" key="4">
    <source>
        <dbReference type="ARBA" id="ARBA00022692"/>
    </source>
</evidence>
<proteinExistence type="inferred from homology"/>
<evidence type="ECO:0000256" key="6">
    <source>
        <dbReference type="ARBA" id="ARBA00023136"/>
    </source>
</evidence>
<gene>
    <name evidence="10" type="ORF">ABW286_11595</name>
</gene>